<organism evidence="1 2">
    <name type="scientific">Hygrophoropsis aurantiaca</name>
    <dbReference type="NCBI Taxonomy" id="72124"/>
    <lineage>
        <taxon>Eukaryota</taxon>
        <taxon>Fungi</taxon>
        <taxon>Dikarya</taxon>
        <taxon>Basidiomycota</taxon>
        <taxon>Agaricomycotina</taxon>
        <taxon>Agaricomycetes</taxon>
        <taxon>Agaricomycetidae</taxon>
        <taxon>Boletales</taxon>
        <taxon>Coniophorineae</taxon>
        <taxon>Hygrophoropsidaceae</taxon>
        <taxon>Hygrophoropsis</taxon>
    </lineage>
</organism>
<dbReference type="EMBL" id="MU268045">
    <property type="protein sequence ID" value="KAH7906257.1"/>
    <property type="molecule type" value="Genomic_DNA"/>
</dbReference>
<protein>
    <submittedName>
        <fullName evidence="1">Uncharacterized protein</fullName>
    </submittedName>
</protein>
<gene>
    <name evidence="1" type="ORF">BJ138DRAFT_1105305</name>
</gene>
<evidence type="ECO:0000313" key="1">
    <source>
        <dbReference type="EMBL" id="KAH7906257.1"/>
    </source>
</evidence>
<accession>A0ACB8A014</accession>
<name>A0ACB8A014_9AGAM</name>
<reference evidence="1" key="1">
    <citation type="journal article" date="2021" name="New Phytol.">
        <title>Evolutionary innovations through gain and loss of genes in the ectomycorrhizal Boletales.</title>
        <authorList>
            <person name="Wu G."/>
            <person name="Miyauchi S."/>
            <person name="Morin E."/>
            <person name="Kuo A."/>
            <person name="Drula E."/>
            <person name="Varga T."/>
            <person name="Kohler A."/>
            <person name="Feng B."/>
            <person name="Cao Y."/>
            <person name="Lipzen A."/>
            <person name="Daum C."/>
            <person name="Hundley H."/>
            <person name="Pangilinan J."/>
            <person name="Johnson J."/>
            <person name="Barry K."/>
            <person name="LaButti K."/>
            <person name="Ng V."/>
            <person name="Ahrendt S."/>
            <person name="Min B."/>
            <person name="Choi I.G."/>
            <person name="Park H."/>
            <person name="Plett J.M."/>
            <person name="Magnuson J."/>
            <person name="Spatafora J.W."/>
            <person name="Nagy L.G."/>
            <person name="Henrissat B."/>
            <person name="Grigoriev I.V."/>
            <person name="Yang Z.L."/>
            <person name="Xu J."/>
            <person name="Martin F.M."/>
        </authorList>
    </citation>
    <scope>NUCLEOTIDE SEQUENCE</scope>
    <source>
        <strain evidence="1">ATCC 28755</strain>
    </source>
</reference>
<comment type="caution">
    <text evidence="1">The sequence shown here is derived from an EMBL/GenBank/DDBJ whole genome shotgun (WGS) entry which is preliminary data.</text>
</comment>
<dbReference type="Proteomes" id="UP000790377">
    <property type="component" value="Unassembled WGS sequence"/>
</dbReference>
<evidence type="ECO:0000313" key="2">
    <source>
        <dbReference type="Proteomes" id="UP000790377"/>
    </source>
</evidence>
<proteinExistence type="predicted"/>
<sequence length="665" mass="75593">MDRQQRRALRILPKAIQDLADKAIQGSTTDVQKLYESIRSDTEPNTFRLSVLLPVFYPHLDPALIPRLNKAKYTADERGAIHRARWALKAVGRIHDRIPPEEGDSALWERMFPWMSFLQTKFLHPDPSRDERLGMSFPDGDIARMVVQDFSVMCHSGELNLRMVLSMPSATHLIAELWLFVAHQRVDYGDLQGPHAQKVAMLLQSTIMLTTFCINCPEVPEGISTLLHAAGTIHRVLATAVQYVRLIADTVCRIKDPTPDNMAVVEVAASTLAECISFIKSFERCDPAHSHAIMALGSVHLVTTATRHIARLLLADVHGPGRALRTRNTPTHRKIFTQVYQYLHFALFLLGDGITPTCHALDAGILEAIFRTWLYTSSTSTHANPPPKFAENEAIIVLWRALPCYLVYPRVLRTFACALRRPAFRKIEQFARHDDDLWGLWKTLRATIQEYLVECREELDGSWGGLYERRCAAKNASEVCAHHDDGSESGTESESDGETVYHHCAECQARMYCSKACQRADWKAGHRTGCKILHDGLGTLTSSIFRRSLPLIGEIEEIEFMLHHHRINDLFEEQFRAYRDYPNHLAIEIDLVNYPRNITVVPLNIERYLRLAVNSGWSLQRAREEWEGSLAKIRAHQPQAEDNLEPCCGNISFFWKAEATMSSDW</sequence>
<keyword evidence="2" id="KW-1185">Reference proteome</keyword>